<dbReference type="InterPro" id="IPR012162">
    <property type="entry name" value="PNPase"/>
</dbReference>
<comment type="caution">
    <text evidence="9">The sequence shown here is derived from an EMBL/GenBank/DDBJ whole genome shotgun (WGS) entry which is preliminary data.</text>
</comment>
<feature type="binding site" evidence="7">
    <location>
        <position position="498"/>
    </location>
    <ligand>
        <name>Mg(2+)</name>
        <dbReference type="ChEBI" id="CHEBI:18420"/>
    </ligand>
</feature>
<keyword evidence="7" id="KW-0479">Metal-binding</keyword>
<dbReference type="Proteomes" id="UP001596163">
    <property type="component" value="Unassembled WGS sequence"/>
</dbReference>
<dbReference type="SUPFAM" id="SSF54791">
    <property type="entry name" value="Eukaryotic type KH-domain (KH-domain type I)"/>
    <property type="match status" value="1"/>
</dbReference>
<organism evidence="9 10">
    <name type="scientific">Algoriphagus aquatilis</name>
    <dbReference type="NCBI Taxonomy" id="490186"/>
    <lineage>
        <taxon>Bacteria</taxon>
        <taxon>Pseudomonadati</taxon>
        <taxon>Bacteroidota</taxon>
        <taxon>Cytophagia</taxon>
        <taxon>Cytophagales</taxon>
        <taxon>Cyclobacteriaceae</taxon>
        <taxon>Algoriphagus</taxon>
    </lineage>
</organism>
<dbReference type="NCBIfam" id="NF008805">
    <property type="entry name" value="PRK11824.1"/>
    <property type="match status" value="1"/>
</dbReference>
<dbReference type="CDD" id="cd11364">
    <property type="entry name" value="RNase_PH_PNPase_2"/>
    <property type="match status" value="1"/>
</dbReference>
<evidence type="ECO:0000256" key="2">
    <source>
        <dbReference type="ARBA" id="ARBA00022490"/>
    </source>
</evidence>
<dbReference type="EMBL" id="JBHSKS010000002">
    <property type="protein sequence ID" value="MFC5190811.1"/>
    <property type="molecule type" value="Genomic_DNA"/>
</dbReference>
<dbReference type="InterPro" id="IPR012340">
    <property type="entry name" value="NA-bd_OB-fold"/>
</dbReference>
<comment type="similarity">
    <text evidence="1 7">Belongs to the polyribonucleotide nucleotidyltransferase family.</text>
</comment>
<dbReference type="Gene3D" id="2.40.50.140">
    <property type="entry name" value="Nucleic acid-binding proteins"/>
    <property type="match status" value="1"/>
</dbReference>
<dbReference type="SMART" id="SM00322">
    <property type="entry name" value="KH"/>
    <property type="match status" value="1"/>
</dbReference>
<dbReference type="Pfam" id="PF01138">
    <property type="entry name" value="RNase_PH"/>
    <property type="match status" value="2"/>
</dbReference>
<evidence type="ECO:0000259" key="8">
    <source>
        <dbReference type="PROSITE" id="PS50126"/>
    </source>
</evidence>
<dbReference type="GO" id="GO:0004654">
    <property type="term" value="F:polyribonucleotide nucleotidyltransferase activity"/>
    <property type="evidence" value="ECO:0007669"/>
    <property type="project" value="UniProtKB-EC"/>
</dbReference>
<sequence length="713" mass="78370">MLPNLITKSITLQDGREIIIETGALAKQADGSVVVRMGKAMLLATVVAKKDALDGVDFLPLSVDYQEKFAASGKIPGGFLKREGKLSDYEVLISRLVDRAIRPIFPDDYHADTQVAITLMSNDEEVLPDALAGLAASAALAVSDIPFNGPISEVRVAKIDGQLVINPTPSALSKASLEFIVAGSLEYILMVEGEASEIQEDEMVEALQFAHEEIKRHCLAQMELTKLVGKEQKREYCHEKSDAALYDKMRAELYDRLFEAVSRQIANKSERSAIVKEIKDSFIASLDENHGFETSLIGPYFHKIHKEAARNLTLETKKRLDGRNLDEIRPIWSVVDYLPSAHGSAVFTRGETQSVTTCTLGTKMDEQMIDGAVISGYNKFYLHYNFPGFSTGEVKPNRGPGRREVGHGNLAMRALKKVLPPENENPYTIRIVSDILESNGSSSMATVCAGSLALMDAGVQITAPVTGIAMGMISDAKTGKYAILSDILGDEDHLGDMDFKVTGTEKGITACQMDLKVEGLDYSVLKEALYQAKEGRLHILREISKTLAAPKPDLKPHTPRSFMMWIPKELIGAVIGPGGKVIQEMQKDTQTTIVIEEIDNQGKINIFSANQANMDAAIRRVKAIVAQPEIGEVYTGKVKNIQPFGAFVEFMPGKDGLLHISEIKWERLESMEGVLEPGEEIMVKLIDVDKKTGKFKLSRKVLLPKPEKPEQKG</sequence>
<dbReference type="SUPFAM" id="SSF50249">
    <property type="entry name" value="Nucleic acid-binding proteins"/>
    <property type="match status" value="1"/>
</dbReference>
<dbReference type="SMART" id="SM00316">
    <property type="entry name" value="S1"/>
    <property type="match status" value="1"/>
</dbReference>
<dbReference type="CDD" id="cd04472">
    <property type="entry name" value="S1_PNPase"/>
    <property type="match status" value="1"/>
</dbReference>
<proteinExistence type="inferred from homology"/>
<comment type="subcellular location">
    <subcellularLocation>
        <location evidence="7">Cytoplasm</location>
    </subcellularLocation>
</comment>
<evidence type="ECO:0000256" key="4">
    <source>
        <dbReference type="ARBA" id="ARBA00022695"/>
    </source>
</evidence>
<evidence type="ECO:0000313" key="10">
    <source>
        <dbReference type="Proteomes" id="UP001596163"/>
    </source>
</evidence>
<name>A0ABW0BTS3_9BACT</name>
<dbReference type="Pfam" id="PF03725">
    <property type="entry name" value="RNase_PH_C"/>
    <property type="match status" value="1"/>
</dbReference>
<dbReference type="Gene3D" id="3.30.1370.10">
    <property type="entry name" value="K Homology domain, type 1"/>
    <property type="match status" value="1"/>
</dbReference>
<evidence type="ECO:0000256" key="5">
    <source>
        <dbReference type="ARBA" id="ARBA00022842"/>
    </source>
</evidence>
<feature type="binding site" evidence="7">
    <location>
        <position position="492"/>
    </location>
    <ligand>
        <name>Mg(2+)</name>
        <dbReference type="ChEBI" id="CHEBI:18420"/>
    </ligand>
</feature>
<dbReference type="InterPro" id="IPR036345">
    <property type="entry name" value="ExoRNase_PH_dom2_sf"/>
</dbReference>
<dbReference type="NCBIfam" id="TIGR03591">
    <property type="entry name" value="polynuc_phos"/>
    <property type="match status" value="1"/>
</dbReference>
<dbReference type="InterPro" id="IPR020568">
    <property type="entry name" value="Ribosomal_Su5_D2-typ_SF"/>
</dbReference>
<gene>
    <name evidence="7 9" type="primary">pnp</name>
    <name evidence="9" type="ORF">ACFPIK_03470</name>
</gene>
<dbReference type="PIRSF" id="PIRSF005499">
    <property type="entry name" value="PNPase"/>
    <property type="match status" value="1"/>
</dbReference>
<dbReference type="PROSITE" id="PS50126">
    <property type="entry name" value="S1"/>
    <property type="match status" value="1"/>
</dbReference>
<dbReference type="PANTHER" id="PTHR11252">
    <property type="entry name" value="POLYRIBONUCLEOTIDE NUCLEOTIDYLTRANSFERASE"/>
    <property type="match status" value="1"/>
</dbReference>
<accession>A0ABW0BTS3</accession>
<evidence type="ECO:0000256" key="1">
    <source>
        <dbReference type="ARBA" id="ARBA00007404"/>
    </source>
</evidence>
<dbReference type="EC" id="2.7.7.8" evidence="7"/>
<dbReference type="InterPro" id="IPR004087">
    <property type="entry name" value="KH_dom"/>
</dbReference>
<feature type="domain" description="S1 motif" evidence="8">
    <location>
        <begin position="631"/>
        <end position="700"/>
    </location>
</feature>
<dbReference type="HAMAP" id="MF_01595">
    <property type="entry name" value="PNPase"/>
    <property type="match status" value="1"/>
</dbReference>
<dbReference type="Pfam" id="PF03726">
    <property type="entry name" value="PNPase"/>
    <property type="match status" value="1"/>
</dbReference>
<dbReference type="InterPro" id="IPR027408">
    <property type="entry name" value="PNPase/RNase_PH_dom_sf"/>
</dbReference>
<keyword evidence="10" id="KW-1185">Reference proteome</keyword>
<evidence type="ECO:0000256" key="7">
    <source>
        <dbReference type="HAMAP-Rule" id="MF_01595"/>
    </source>
</evidence>
<dbReference type="InterPro" id="IPR004088">
    <property type="entry name" value="KH_dom_type_1"/>
</dbReference>
<dbReference type="Pfam" id="PF00013">
    <property type="entry name" value="KH_1"/>
    <property type="match status" value="1"/>
</dbReference>
<dbReference type="PANTHER" id="PTHR11252:SF0">
    <property type="entry name" value="POLYRIBONUCLEOTIDE NUCLEOTIDYLTRANSFERASE 1, MITOCHONDRIAL"/>
    <property type="match status" value="1"/>
</dbReference>
<comment type="cofactor">
    <cofactor evidence="7">
        <name>Mg(2+)</name>
        <dbReference type="ChEBI" id="CHEBI:18420"/>
    </cofactor>
</comment>
<keyword evidence="5 7" id="KW-0460">Magnesium</keyword>
<keyword evidence="2 7" id="KW-0963">Cytoplasm</keyword>
<dbReference type="InterPro" id="IPR015847">
    <property type="entry name" value="ExoRNase_PH_dom2"/>
</dbReference>
<dbReference type="InterPro" id="IPR036612">
    <property type="entry name" value="KH_dom_type_1_sf"/>
</dbReference>
<evidence type="ECO:0000256" key="6">
    <source>
        <dbReference type="ARBA" id="ARBA00022884"/>
    </source>
</evidence>
<dbReference type="InterPro" id="IPR015848">
    <property type="entry name" value="PNPase_PH_RNA-bd_bac/org-type"/>
</dbReference>
<protein>
    <recommendedName>
        <fullName evidence="7">Polyribonucleotide nucleotidyltransferase</fullName>
        <ecNumber evidence="7">2.7.7.8</ecNumber>
    </recommendedName>
    <alternativeName>
        <fullName evidence="7">Polynucleotide phosphorylase</fullName>
        <shortName evidence="7">PNPase</shortName>
    </alternativeName>
</protein>
<evidence type="ECO:0000256" key="3">
    <source>
        <dbReference type="ARBA" id="ARBA00022679"/>
    </source>
</evidence>
<dbReference type="InterPro" id="IPR003029">
    <property type="entry name" value="S1_domain"/>
</dbReference>
<comment type="catalytic activity">
    <reaction evidence="7">
        <text>RNA(n+1) + phosphate = RNA(n) + a ribonucleoside 5'-diphosphate</text>
        <dbReference type="Rhea" id="RHEA:22096"/>
        <dbReference type="Rhea" id="RHEA-COMP:14527"/>
        <dbReference type="Rhea" id="RHEA-COMP:17342"/>
        <dbReference type="ChEBI" id="CHEBI:43474"/>
        <dbReference type="ChEBI" id="CHEBI:57930"/>
        <dbReference type="ChEBI" id="CHEBI:140395"/>
        <dbReference type="EC" id="2.7.7.8"/>
    </reaction>
</comment>
<dbReference type="SUPFAM" id="SSF55666">
    <property type="entry name" value="Ribonuclease PH domain 2-like"/>
    <property type="match status" value="2"/>
</dbReference>
<dbReference type="PROSITE" id="PS50084">
    <property type="entry name" value="KH_TYPE_1"/>
    <property type="match status" value="1"/>
</dbReference>
<dbReference type="SUPFAM" id="SSF54211">
    <property type="entry name" value="Ribosomal protein S5 domain 2-like"/>
    <property type="match status" value="2"/>
</dbReference>
<reference evidence="10" key="1">
    <citation type="journal article" date="2019" name="Int. J. Syst. Evol. Microbiol.">
        <title>The Global Catalogue of Microorganisms (GCM) 10K type strain sequencing project: providing services to taxonomists for standard genome sequencing and annotation.</title>
        <authorList>
            <consortium name="The Broad Institute Genomics Platform"/>
            <consortium name="The Broad Institute Genome Sequencing Center for Infectious Disease"/>
            <person name="Wu L."/>
            <person name="Ma J."/>
        </authorList>
    </citation>
    <scope>NUCLEOTIDE SEQUENCE [LARGE SCALE GENOMIC DNA]</scope>
    <source>
        <strain evidence="10">CGMCC 1.7030</strain>
    </source>
</reference>
<dbReference type="RefSeq" id="WP_377912251.1">
    <property type="nucleotide sequence ID" value="NZ_JBHSKS010000002.1"/>
</dbReference>
<keyword evidence="3 7" id="KW-0808">Transferase</keyword>
<dbReference type="CDD" id="cd02393">
    <property type="entry name" value="KH-I_PNPase"/>
    <property type="match status" value="1"/>
</dbReference>
<dbReference type="Gene3D" id="3.30.230.70">
    <property type="entry name" value="GHMP Kinase, N-terminal domain"/>
    <property type="match status" value="2"/>
</dbReference>
<dbReference type="InterPro" id="IPR001247">
    <property type="entry name" value="ExoRNase_PH_dom1"/>
</dbReference>
<keyword evidence="6 7" id="KW-0694">RNA-binding</keyword>
<evidence type="ECO:0000313" key="9">
    <source>
        <dbReference type="EMBL" id="MFC5190811.1"/>
    </source>
</evidence>
<dbReference type="Pfam" id="PF00575">
    <property type="entry name" value="S1"/>
    <property type="match status" value="1"/>
</dbReference>
<keyword evidence="4 7" id="KW-0548">Nucleotidyltransferase</keyword>
<comment type="function">
    <text evidence="7">Involved in mRNA degradation. Catalyzes the phosphorolysis of single-stranded polyribonucleotides processively in the 3'- to 5'-direction.</text>
</comment>